<dbReference type="SUPFAM" id="SSF141523">
    <property type="entry name" value="L,D-transpeptidase catalytic domain-like"/>
    <property type="match status" value="1"/>
</dbReference>
<dbReference type="GO" id="GO:0071972">
    <property type="term" value="F:peptidoglycan L,D-transpeptidase activity"/>
    <property type="evidence" value="ECO:0007669"/>
    <property type="project" value="TreeGrafter"/>
</dbReference>
<evidence type="ECO:0000256" key="5">
    <source>
        <dbReference type="ARBA" id="ARBA00022984"/>
    </source>
</evidence>
<dbReference type="InterPro" id="IPR005490">
    <property type="entry name" value="LD_TPept_cat_dom"/>
</dbReference>
<dbReference type="Pfam" id="PF03734">
    <property type="entry name" value="YkuD"/>
    <property type="match status" value="1"/>
</dbReference>
<dbReference type="InterPro" id="IPR050979">
    <property type="entry name" value="LD-transpeptidase"/>
</dbReference>
<name>A0A942E4Q4_9HYPH</name>
<feature type="domain" description="L,D-TPase catalytic" evidence="9">
    <location>
        <begin position="25"/>
        <end position="140"/>
    </location>
</feature>
<dbReference type="Gene3D" id="2.40.440.10">
    <property type="entry name" value="L,D-transpeptidase catalytic domain-like"/>
    <property type="match status" value="1"/>
</dbReference>
<keyword evidence="8" id="KW-0732">Signal</keyword>
<evidence type="ECO:0000256" key="8">
    <source>
        <dbReference type="SAM" id="SignalP"/>
    </source>
</evidence>
<dbReference type="AlphaFoldDB" id="A0A942E4Q4"/>
<sequence length="141" mass="16145">MRRLLFLAMLFTTIWNPASAQYGGLRVRIDLSQQLMTVSEGGALRYAWPVSTARRGYQTPVGTYHPQRLEPVWYSSKYDWAPMPHAIFFRGGYAIHGTYETRWLGRPVSHGCVRLSPGHARRLYDLVEEYGHSGTTIVVTR</sequence>
<keyword evidence="4 7" id="KW-0133">Cell shape</keyword>
<dbReference type="GO" id="GO:0005576">
    <property type="term" value="C:extracellular region"/>
    <property type="evidence" value="ECO:0007669"/>
    <property type="project" value="TreeGrafter"/>
</dbReference>
<dbReference type="PROSITE" id="PS52029">
    <property type="entry name" value="LD_TPASE"/>
    <property type="match status" value="1"/>
</dbReference>
<dbReference type="GO" id="GO:0016740">
    <property type="term" value="F:transferase activity"/>
    <property type="evidence" value="ECO:0007669"/>
    <property type="project" value="UniProtKB-KW"/>
</dbReference>
<dbReference type="GO" id="GO:0008360">
    <property type="term" value="P:regulation of cell shape"/>
    <property type="evidence" value="ECO:0007669"/>
    <property type="project" value="UniProtKB-UniRule"/>
</dbReference>
<evidence type="ECO:0000313" key="11">
    <source>
        <dbReference type="Proteomes" id="UP000680348"/>
    </source>
</evidence>
<keyword evidence="6 7" id="KW-0961">Cell wall biogenesis/degradation</keyword>
<evidence type="ECO:0000256" key="2">
    <source>
        <dbReference type="ARBA" id="ARBA00005992"/>
    </source>
</evidence>
<dbReference type="GO" id="GO:0018104">
    <property type="term" value="P:peptidoglycan-protein cross-linking"/>
    <property type="evidence" value="ECO:0007669"/>
    <property type="project" value="TreeGrafter"/>
</dbReference>
<evidence type="ECO:0000256" key="7">
    <source>
        <dbReference type="PROSITE-ProRule" id="PRU01373"/>
    </source>
</evidence>
<keyword evidence="11" id="KW-1185">Reference proteome</keyword>
<proteinExistence type="inferred from homology"/>
<dbReference type="Proteomes" id="UP000680348">
    <property type="component" value="Unassembled WGS sequence"/>
</dbReference>
<feature type="chain" id="PRO_5037325069" evidence="8">
    <location>
        <begin position="21"/>
        <end position="141"/>
    </location>
</feature>
<comment type="similarity">
    <text evidence="2">Belongs to the YkuD family.</text>
</comment>
<accession>A0A942E4Q4</accession>
<evidence type="ECO:0000256" key="6">
    <source>
        <dbReference type="ARBA" id="ARBA00023316"/>
    </source>
</evidence>
<gene>
    <name evidence="10" type="ORF">KEU06_18040</name>
</gene>
<protein>
    <submittedName>
        <fullName evidence="10">L,D-transpeptidase</fullName>
    </submittedName>
</protein>
<feature type="signal peptide" evidence="8">
    <location>
        <begin position="1"/>
        <end position="20"/>
    </location>
</feature>
<dbReference type="InterPro" id="IPR038063">
    <property type="entry name" value="Transpep_catalytic_dom"/>
</dbReference>
<organism evidence="10 11">
    <name type="scientific">Pseudaminobacter soli</name>
    <name type="common">ex Zhang et al. 2022</name>
    <dbReference type="NCBI Taxonomy" id="2831468"/>
    <lineage>
        <taxon>Bacteria</taxon>
        <taxon>Pseudomonadati</taxon>
        <taxon>Pseudomonadota</taxon>
        <taxon>Alphaproteobacteria</taxon>
        <taxon>Hyphomicrobiales</taxon>
        <taxon>Phyllobacteriaceae</taxon>
        <taxon>Pseudaminobacter</taxon>
    </lineage>
</organism>
<dbReference type="PANTHER" id="PTHR30582">
    <property type="entry name" value="L,D-TRANSPEPTIDASE"/>
    <property type="match status" value="1"/>
</dbReference>
<keyword evidence="3" id="KW-0808">Transferase</keyword>
<dbReference type="RefSeq" id="WP_188256063.1">
    <property type="nucleotide sequence ID" value="NZ_JABVCF010000009.1"/>
</dbReference>
<feature type="active site" description="Proton donor/acceptor" evidence="7">
    <location>
        <position position="96"/>
    </location>
</feature>
<evidence type="ECO:0000256" key="1">
    <source>
        <dbReference type="ARBA" id="ARBA00004752"/>
    </source>
</evidence>
<reference evidence="10" key="1">
    <citation type="submission" date="2021-04" db="EMBL/GenBank/DDBJ databases">
        <title>Pseudaminobacter soli sp. nov., isolated from paddy soil contaminated by heavy metals.</title>
        <authorList>
            <person name="Zhang K."/>
        </authorList>
    </citation>
    <scope>NUCLEOTIDE SEQUENCE</scope>
    <source>
        <strain evidence="10">19-2017</strain>
    </source>
</reference>
<comment type="caution">
    <text evidence="10">The sequence shown here is derived from an EMBL/GenBank/DDBJ whole genome shotgun (WGS) entry which is preliminary data.</text>
</comment>
<feature type="active site" description="Nucleophile" evidence="7">
    <location>
        <position position="112"/>
    </location>
</feature>
<keyword evidence="5 7" id="KW-0573">Peptidoglycan synthesis</keyword>
<evidence type="ECO:0000259" key="9">
    <source>
        <dbReference type="PROSITE" id="PS52029"/>
    </source>
</evidence>
<dbReference type="GO" id="GO:0071555">
    <property type="term" value="P:cell wall organization"/>
    <property type="evidence" value="ECO:0007669"/>
    <property type="project" value="UniProtKB-UniRule"/>
</dbReference>
<dbReference type="PANTHER" id="PTHR30582:SF2">
    <property type="entry name" value="L,D-TRANSPEPTIDASE YCIB-RELATED"/>
    <property type="match status" value="1"/>
</dbReference>
<evidence type="ECO:0000256" key="4">
    <source>
        <dbReference type="ARBA" id="ARBA00022960"/>
    </source>
</evidence>
<dbReference type="CDD" id="cd16913">
    <property type="entry name" value="YkuD_like"/>
    <property type="match status" value="1"/>
</dbReference>
<evidence type="ECO:0000313" key="10">
    <source>
        <dbReference type="EMBL" id="MBS3650520.1"/>
    </source>
</evidence>
<comment type="pathway">
    <text evidence="1 7">Cell wall biogenesis; peptidoglycan biosynthesis.</text>
</comment>
<evidence type="ECO:0000256" key="3">
    <source>
        <dbReference type="ARBA" id="ARBA00022679"/>
    </source>
</evidence>
<dbReference type="EMBL" id="JAGWCR010000009">
    <property type="protein sequence ID" value="MBS3650520.1"/>
    <property type="molecule type" value="Genomic_DNA"/>
</dbReference>